<dbReference type="CDD" id="cd05379">
    <property type="entry name" value="CAP_bacterial"/>
    <property type="match status" value="1"/>
</dbReference>
<evidence type="ECO:0000313" key="3">
    <source>
        <dbReference type="EMBL" id="MDR7086641.1"/>
    </source>
</evidence>
<dbReference type="PANTHER" id="PTHR31157">
    <property type="entry name" value="SCP DOMAIN-CONTAINING PROTEIN"/>
    <property type="match status" value="1"/>
</dbReference>
<feature type="chain" id="PRO_5047414942" evidence="1">
    <location>
        <begin position="27"/>
        <end position="154"/>
    </location>
</feature>
<dbReference type="Proteomes" id="UP001257739">
    <property type="component" value="Unassembled WGS sequence"/>
</dbReference>
<feature type="signal peptide" evidence="1">
    <location>
        <begin position="1"/>
        <end position="26"/>
    </location>
</feature>
<comment type="caution">
    <text evidence="3">The sequence shown here is derived from an EMBL/GenBank/DDBJ whole genome shotgun (WGS) entry which is preliminary data.</text>
</comment>
<protein>
    <submittedName>
        <fullName evidence="3">Uncharacterized protein YkwD</fullName>
    </submittedName>
</protein>
<organism evidence="3 4">
    <name type="scientific">Aeromicrobium panaciterrae</name>
    <dbReference type="NCBI Taxonomy" id="363861"/>
    <lineage>
        <taxon>Bacteria</taxon>
        <taxon>Bacillati</taxon>
        <taxon>Actinomycetota</taxon>
        <taxon>Actinomycetes</taxon>
        <taxon>Propionibacteriales</taxon>
        <taxon>Nocardioidaceae</taxon>
        <taxon>Aeromicrobium</taxon>
    </lineage>
</organism>
<dbReference type="PANTHER" id="PTHR31157:SF1">
    <property type="entry name" value="SCP DOMAIN-CONTAINING PROTEIN"/>
    <property type="match status" value="1"/>
</dbReference>
<dbReference type="RefSeq" id="WP_309968877.1">
    <property type="nucleotide sequence ID" value="NZ_JAVDWH010000001.1"/>
</dbReference>
<gene>
    <name evidence="3" type="ORF">J2X11_001480</name>
</gene>
<feature type="domain" description="SCP" evidence="2">
    <location>
        <begin position="43"/>
        <end position="148"/>
    </location>
</feature>
<reference evidence="3 4" key="1">
    <citation type="submission" date="2023-07" db="EMBL/GenBank/DDBJ databases">
        <title>Sorghum-associated microbial communities from plants grown in Nebraska, USA.</title>
        <authorList>
            <person name="Schachtman D."/>
        </authorList>
    </citation>
    <scope>NUCLEOTIDE SEQUENCE [LARGE SCALE GENOMIC DNA]</scope>
    <source>
        <strain evidence="3 4">BE248</strain>
    </source>
</reference>
<dbReference type="Pfam" id="PF00188">
    <property type="entry name" value="CAP"/>
    <property type="match status" value="1"/>
</dbReference>
<keyword evidence="1" id="KW-0732">Signal</keyword>
<dbReference type="Gene3D" id="3.40.33.10">
    <property type="entry name" value="CAP"/>
    <property type="match status" value="1"/>
</dbReference>
<dbReference type="EMBL" id="JAVDWH010000001">
    <property type="protein sequence ID" value="MDR7086641.1"/>
    <property type="molecule type" value="Genomic_DNA"/>
</dbReference>
<name>A0ABU1UN82_9ACTN</name>
<sequence>MKIQTVVTSAALAVSLLVALPSPVTATTEPTASDVYEAAVITYTNRHRVNHDRVKLRSRECVERYAESWAAWMAANQTMKHQSMTKILNDCDLKLVGENIAYGYSSGKSVVSAWMNSTGHRRNILKSGYRQIGVGAVQDKDGRWWVSQVFGTRR</sequence>
<evidence type="ECO:0000313" key="4">
    <source>
        <dbReference type="Proteomes" id="UP001257739"/>
    </source>
</evidence>
<dbReference type="InterPro" id="IPR014044">
    <property type="entry name" value="CAP_dom"/>
</dbReference>
<dbReference type="SUPFAM" id="SSF55797">
    <property type="entry name" value="PR-1-like"/>
    <property type="match status" value="1"/>
</dbReference>
<keyword evidence="4" id="KW-1185">Reference proteome</keyword>
<evidence type="ECO:0000256" key="1">
    <source>
        <dbReference type="SAM" id="SignalP"/>
    </source>
</evidence>
<proteinExistence type="predicted"/>
<evidence type="ECO:0000259" key="2">
    <source>
        <dbReference type="Pfam" id="PF00188"/>
    </source>
</evidence>
<accession>A0ABU1UN82</accession>
<dbReference type="InterPro" id="IPR035940">
    <property type="entry name" value="CAP_sf"/>
</dbReference>